<keyword evidence="2" id="KW-1185">Reference proteome</keyword>
<name>A0ACC0A8A9_CATRO</name>
<proteinExistence type="predicted"/>
<accession>A0ACC0A8A9</accession>
<dbReference type="EMBL" id="CM044706">
    <property type="protein sequence ID" value="KAI5656826.1"/>
    <property type="molecule type" value="Genomic_DNA"/>
</dbReference>
<reference evidence="2" key="1">
    <citation type="journal article" date="2023" name="Nat. Plants">
        <title>Single-cell RNA sequencing provides a high-resolution roadmap for understanding the multicellular compartmentation of specialized metabolism.</title>
        <authorList>
            <person name="Sun S."/>
            <person name="Shen X."/>
            <person name="Li Y."/>
            <person name="Li Y."/>
            <person name="Wang S."/>
            <person name="Li R."/>
            <person name="Zhang H."/>
            <person name="Shen G."/>
            <person name="Guo B."/>
            <person name="Wei J."/>
            <person name="Xu J."/>
            <person name="St-Pierre B."/>
            <person name="Chen S."/>
            <person name="Sun C."/>
        </authorList>
    </citation>
    <scope>NUCLEOTIDE SEQUENCE [LARGE SCALE GENOMIC DNA]</scope>
</reference>
<sequence>MPVAPSHPCGAGTYMSHLTFNSLDTSYVQPPPGVEATSYAPLHPSVVGLSFDASPPSSVASSSVPHMPRSRTFYSDSKEYGDDSVDDVTPTHQLRFTPFDYQ</sequence>
<evidence type="ECO:0000313" key="1">
    <source>
        <dbReference type="EMBL" id="KAI5656826.1"/>
    </source>
</evidence>
<comment type="caution">
    <text evidence="1">The sequence shown here is derived from an EMBL/GenBank/DDBJ whole genome shotgun (WGS) entry which is preliminary data.</text>
</comment>
<gene>
    <name evidence="1" type="ORF">M9H77_25619</name>
</gene>
<dbReference type="Proteomes" id="UP001060085">
    <property type="component" value="Linkage Group LG06"/>
</dbReference>
<organism evidence="1 2">
    <name type="scientific">Catharanthus roseus</name>
    <name type="common">Madagascar periwinkle</name>
    <name type="synonym">Vinca rosea</name>
    <dbReference type="NCBI Taxonomy" id="4058"/>
    <lineage>
        <taxon>Eukaryota</taxon>
        <taxon>Viridiplantae</taxon>
        <taxon>Streptophyta</taxon>
        <taxon>Embryophyta</taxon>
        <taxon>Tracheophyta</taxon>
        <taxon>Spermatophyta</taxon>
        <taxon>Magnoliopsida</taxon>
        <taxon>eudicotyledons</taxon>
        <taxon>Gunneridae</taxon>
        <taxon>Pentapetalae</taxon>
        <taxon>asterids</taxon>
        <taxon>lamiids</taxon>
        <taxon>Gentianales</taxon>
        <taxon>Apocynaceae</taxon>
        <taxon>Rauvolfioideae</taxon>
        <taxon>Vinceae</taxon>
        <taxon>Catharanthinae</taxon>
        <taxon>Catharanthus</taxon>
    </lineage>
</organism>
<protein>
    <submittedName>
        <fullName evidence="1">Uncharacterized protein</fullName>
    </submittedName>
</protein>
<evidence type="ECO:0000313" key="2">
    <source>
        <dbReference type="Proteomes" id="UP001060085"/>
    </source>
</evidence>